<dbReference type="RefSeq" id="WP_211304562.1">
    <property type="nucleotide sequence ID" value="NZ_PVTF01000008.1"/>
</dbReference>
<keyword evidence="2" id="KW-1185">Reference proteome</keyword>
<keyword evidence="1" id="KW-0808">Transferase</keyword>
<gene>
    <name evidence="1" type="ORF">CLV43_108132</name>
</gene>
<name>A0A2T0SZ81_9PSEU</name>
<dbReference type="PANTHER" id="PTHR41700">
    <property type="entry name" value="GCN5-RELATED N-ACETYLTRANSFERASE"/>
    <property type="match status" value="1"/>
</dbReference>
<dbReference type="InterPro" id="IPR016181">
    <property type="entry name" value="Acyl_CoA_acyltransferase"/>
</dbReference>
<dbReference type="GO" id="GO:0016740">
    <property type="term" value="F:transferase activity"/>
    <property type="evidence" value="ECO:0007669"/>
    <property type="project" value="UniProtKB-KW"/>
</dbReference>
<evidence type="ECO:0000313" key="1">
    <source>
        <dbReference type="EMBL" id="PRY38732.1"/>
    </source>
</evidence>
<dbReference type="EMBL" id="PVTF01000008">
    <property type="protein sequence ID" value="PRY38732.1"/>
    <property type="molecule type" value="Genomic_DNA"/>
</dbReference>
<comment type="caution">
    <text evidence="1">The sequence shown here is derived from an EMBL/GenBank/DDBJ whole genome shotgun (WGS) entry which is preliminary data.</text>
</comment>
<protein>
    <submittedName>
        <fullName evidence="1">Putative GNAT superfamily acetyltransferase</fullName>
    </submittedName>
</protein>
<dbReference type="Proteomes" id="UP000239494">
    <property type="component" value="Unassembled WGS sequence"/>
</dbReference>
<evidence type="ECO:0000313" key="2">
    <source>
        <dbReference type="Proteomes" id="UP000239494"/>
    </source>
</evidence>
<sequence length="298" mass="31101">MTGVRAVATMVGVNDQERAEAAARAAATAAGVEVRDVTDLDDLDAVYRLYDGIWRPDPTNPPVTTKLLRALSKVGNPVTGAFDGPVLVGACVGFFGAPGDRVLHSHVAGVSSAALGRHVGFALKLHQRAWAMARGVRMVEWTYDPLVARNAHFNITKLGAVPVEYLANFYGGMDDGINGGDDSDRLLVHWDLAAEPVGRAGAGPRPAADAEAERARGAVVALGRSPLGLPIPGTTDGTTLLVAVPRDVEALRSTDPGLAKEWRGAVRAVLGPALAGGARITGFDRTGWYVLTNGKGNS</sequence>
<proteinExistence type="predicted"/>
<dbReference type="PANTHER" id="PTHR41700:SF1">
    <property type="entry name" value="N-ACETYLTRANSFERASE DOMAIN-CONTAINING PROTEIN"/>
    <property type="match status" value="1"/>
</dbReference>
<dbReference type="InterPro" id="IPR038764">
    <property type="entry name" value="GNAT_N_AcTrfase_prd"/>
</dbReference>
<accession>A0A2T0SZ81</accession>
<dbReference type="AlphaFoldDB" id="A0A2T0SZ81"/>
<dbReference type="Gene3D" id="3.40.630.30">
    <property type="match status" value="1"/>
</dbReference>
<reference evidence="1 2" key="1">
    <citation type="submission" date="2018-03" db="EMBL/GenBank/DDBJ databases">
        <title>Genomic Encyclopedia of Archaeal and Bacterial Type Strains, Phase II (KMG-II): from individual species to whole genera.</title>
        <authorList>
            <person name="Goeker M."/>
        </authorList>
    </citation>
    <scope>NUCLEOTIDE SEQUENCE [LARGE SCALE GENOMIC DNA]</scope>
    <source>
        <strain evidence="1 2">DSM 44720</strain>
    </source>
</reference>
<dbReference type="SUPFAM" id="SSF55729">
    <property type="entry name" value="Acyl-CoA N-acyltransferases (Nat)"/>
    <property type="match status" value="1"/>
</dbReference>
<organism evidence="1 2">
    <name type="scientific">Umezawaea tangerina</name>
    <dbReference type="NCBI Taxonomy" id="84725"/>
    <lineage>
        <taxon>Bacteria</taxon>
        <taxon>Bacillati</taxon>
        <taxon>Actinomycetota</taxon>
        <taxon>Actinomycetes</taxon>
        <taxon>Pseudonocardiales</taxon>
        <taxon>Pseudonocardiaceae</taxon>
        <taxon>Umezawaea</taxon>
    </lineage>
</organism>